<dbReference type="EMBL" id="SCEB01002824">
    <property type="protein sequence ID" value="RXM94951.1"/>
    <property type="molecule type" value="Genomic_DNA"/>
</dbReference>
<dbReference type="Proteomes" id="UP000289886">
    <property type="component" value="Unassembled WGS sequence"/>
</dbReference>
<gene>
    <name evidence="1" type="ORF">EOD39_17421</name>
</gene>
<dbReference type="AlphaFoldDB" id="A0A444V3G3"/>
<comment type="caution">
    <text evidence="1">The sequence shown here is derived from an EMBL/GenBank/DDBJ whole genome shotgun (WGS) entry which is preliminary data.</text>
</comment>
<evidence type="ECO:0000313" key="2">
    <source>
        <dbReference type="Proteomes" id="UP000289886"/>
    </source>
</evidence>
<evidence type="ECO:0000313" key="1">
    <source>
        <dbReference type="EMBL" id="RXM94951.1"/>
    </source>
</evidence>
<organism evidence="1 2">
    <name type="scientific">Acipenser ruthenus</name>
    <name type="common">Sterlet sturgeon</name>
    <dbReference type="NCBI Taxonomy" id="7906"/>
    <lineage>
        <taxon>Eukaryota</taxon>
        <taxon>Metazoa</taxon>
        <taxon>Chordata</taxon>
        <taxon>Craniata</taxon>
        <taxon>Vertebrata</taxon>
        <taxon>Euteleostomi</taxon>
        <taxon>Actinopterygii</taxon>
        <taxon>Chondrostei</taxon>
        <taxon>Acipenseriformes</taxon>
        <taxon>Acipenseridae</taxon>
        <taxon>Acipenser</taxon>
    </lineage>
</organism>
<reference evidence="1 2" key="1">
    <citation type="submission" date="2019-01" db="EMBL/GenBank/DDBJ databases">
        <title>Draft Genome and Complete Hox-Cluster Characterization of the Sterlet Sturgeon (Acipenser ruthenus).</title>
        <authorList>
            <person name="Wei Q."/>
        </authorList>
    </citation>
    <scope>NUCLEOTIDE SEQUENCE [LARGE SCALE GENOMIC DNA]</scope>
    <source>
        <strain evidence="1">WHYD16114868_AA</strain>
        <tissue evidence="1">Blood</tissue>
    </source>
</reference>
<protein>
    <submittedName>
        <fullName evidence="1">Uncharacterized protein</fullName>
    </submittedName>
</protein>
<sequence>MDPIPRRRRNSIQGFPPNLSEDHDRVLNCFQGKLTRGLSLKICPAPDDELDGVIMAKRREVIEETNKFYKEFDGWFKEENPLIAGHLAGFADKLDKVIMKDTMAMQRLMSLYEDTASDSEQERYNMTPILLSAPKRVSRGASGKRYSGEAAFGDVGPHQHQHQLQHQQCMLVKAF</sequence>
<keyword evidence="2" id="KW-1185">Reference proteome</keyword>
<proteinExistence type="predicted"/>
<name>A0A444V3G3_ACIRT</name>
<accession>A0A444V3G3</accession>